<dbReference type="PROSITE" id="PS51257">
    <property type="entry name" value="PROKAR_LIPOPROTEIN"/>
    <property type="match status" value="1"/>
</dbReference>
<dbReference type="InterPro" id="IPR015168">
    <property type="entry name" value="SsuA/THI5"/>
</dbReference>
<evidence type="ECO:0000256" key="2">
    <source>
        <dbReference type="ARBA" id="ARBA00010742"/>
    </source>
</evidence>
<dbReference type="SUPFAM" id="SSF53850">
    <property type="entry name" value="Periplasmic binding protein-like II"/>
    <property type="match status" value="1"/>
</dbReference>
<evidence type="ECO:0000313" key="6">
    <source>
        <dbReference type="EMBL" id="MFD1662627.1"/>
    </source>
</evidence>
<dbReference type="PANTHER" id="PTHR30024:SF47">
    <property type="entry name" value="TAURINE-BINDING PERIPLASMIC PROTEIN"/>
    <property type="match status" value="1"/>
</dbReference>
<comment type="caution">
    <text evidence="6">The sequence shown here is derived from an EMBL/GenBank/DDBJ whole genome shotgun (WGS) entry which is preliminary data.</text>
</comment>
<evidence type="ECO:0000256" key="1">
    <source>
        <dbReference type="ARBA" id="ARBA00004418"/>
    </source>
</evidence>
<dbReference type="InterPro" id="IPR001638">
    <property type="entry name" value="Solute-binding_3/MltF_N"/>
</dbReference>
<reference evidence="7" key="1">
    <citation type="journal article" date="2019" name="Int. J. Syst. Evol. Microbiol.">
        <title>The Global Catalogue of Microorganisms (GCM) 10K type strain sequencing project: providing services to taxonomists for standard genome sequencing and annotation.</title>
        <authorList>
            <consortium name="The Broad Institute Genomics Platform"/>
            <consortium name="The Broad Institute Genome Sequencing Center for Infectious Disease"/>
            <person name="Wu L."/>
            <person name="Ma J."/>
        </authorList>
    </citation>
    <scope>NUCLEOTIDE SEQUENCE [LARGE SCALE GENOMIC DNA]</scope>
    <source>
        <strain evidence="7">CGMCC 1.12470</strain>
    </source>
</reference>
<dbReference type="EMBL" id="JBHUDX010000098">
    <property type="protein sequence ID" value="MFD1662627.1"/>
    <property type="molecule type" value="Genomic_DNA"/>
</dbReference>
<comment type="subcellular location">
    <subcellularLocation>
        <location evidence="1">Periplasm</location>
    </subcellularLocation>
</comment>
<evidence type="ECO:0000256" key="4">
    <source>
        <dbReference type="SAM" id="SignalP"/>
    </source>
</evidence>
<dbReference type="PANTHER" id="PTHR30024">
    <property type="entry name" value="ALIPHATIC SULFONATES-BINDING PROTEIN-RELATED"/>
    <property type="match status" value="1"/>
</dbReference>
<dbReference type="Pfam" id="PF09084">
    <property type="entry name" value="NMT1"/>
    <property type="match status" value="1"/>
</dbReference>
<evidence type="ECO:0000313" key="7">
    <source>
        <dbReference type="Proteomes" id="UP001597261"/>
    </source>
</evidence>
<evidence type="ECO:0000256" key="3">
    <source>
        <dbReference type="ARBA" id="ARBA00022729"/>
    </source>
</evidence>
<evidence type="ECO:0000259" key="5">
    <source>
        <dbReference type="SMART" id="SM00062"/>
    </source>
</evidence>
<accession>A0ABW4IZG1</accession>
<feature type="chain" id="PRO_5045104177" evidence="4">
    <location>
        <begin position="18"/>
        <end position="320"/>
    </location>
</feature>
<organism evidence="6 7">
    <name type="scientific">Streptomyces caeni</name>
    <dbReference type="NCBI Taxonomy" id="2307231"/>
    <lineage>
        <taxon>Bacteria</taxon>
        <taxon>Bacillati</taxon>
        <taxon>Actinomycetota</taxon>
        <taxon>Actinomycetes</taxon>
        <taxon>Kitasatosporales</taxon>
        <taxon>Streptomycetaceae</taxon>
        <taxon>Streptomyces</taxon>
    </lineage>
</organism>
<feature type="domain" description="Solute-binding protein family 3/N-terminal" evidence="5">
    <location>
        <begin position="37"/>
        <end position="260"/>
    </location>
</feature>
<comment type="similarity">
    <text evidence="2">Belongs to the bacterial solute-binding protein SsuA/TauA family.</text>
</comment>
<dbReference type="SMART" id="SM00062">
    <property type="entry name" value="PBPb"/>
    <property type="match status" value="1"/>
</dbReference>
<dbReference type="CDD" id="cd13652">
    <property type="entry name" value="PBP2_ThiY_THI5_like_1"/>
    <property type="match status" value="1"/>
</dbReference>
<name>A0ABW4IZG1_9ACTN</name>
<dbReference type="RefSeq" id="WP_381090608.1">
    <property type="nucleotide sequence ID" value="NZ_JBHUDX010000098.1"/>
</dbReference>
<keyword evidence="7" id="KW-1185">Reference proteome</keyword>
<protein>
    <submittedName>
        <fullName evidence="6">ABC transporter substrate-binding protein</fullName>
    </submittedName>
</protein>
<gene>
    <name evidence="6" type="ORF">ACFSL4_31755</name>
</gene>
<dbReference type="Proteomes" id="UP001597261">
    <property type="component" value="Unassembled WGS sequence"/>
</dbReference>
<keyword evidence="3 4" id="KW-0732">Signal</keyword>
<sequence>MRRLLAGIAASVVLASATTGCGSSTTDDTAKSGDRTSVKVGVIPIIDVAPIYLGKEKGFFSKQGIDLTLESGQGGAAIVPGVVSGQFQFGFSNVTSLMLAQSKGVPLKGVANGVNSTDKQGADFGALVVKKDSPIKSAKDLAGKKVSVNTLKNIGDTTTRESVRKAGGDPGSVKFVELAFPQMPAALEAGQIDAAWVVEPTLSLIKSKGGRVIASPFVDTSPVLTVALYFTSTKLAQQNPGLVKRFQTAMNESLKYADTHPDEVRQILTTYTKIDAATAKSLILPTWPQKPNRASLAILAKLAEKDGLFDTAPDLDRLLP</sequence>
<dbReference type="Gene3D" id="3.40.190.10">
    <property type="entry name" value="Periplasmic binding protein-like II"/>
    <property type="match status" value="2"/>
</dbReference>
<feature type="signal peptide" evidence="4">
    <location>
        <begin position="1"/>
        <end position="17"/>
    </location>
</feature>
<proteinExistence type="inferred from homology"/>